<evidence type="ECO:0000259" key="5">
    <source>
        <dbReference type="PROSITE" id="PS51123"/>
    </source>
</evidence>
<dbReference type="SUPFAM" id="SSF103088">
    <property type="entry name" value="OmpA-like"/>
    <property type="match status" value="1"/>
</dbReference>
<dbReference type="PANTHER" id="PTHR30329">
    <property type="entry name" value="STATOR ELEMENT OF FLAGELLAR MOTOR COMPLEX"/>
    <property type="match status" value="1"/>
</dbReference>
<dbReference type="InterPro" id="IPR050330">
    <property type="entry name" value="Bact_OuterMem_StrucFunc"/>
</dbReference>
<gene>
    <name evidence="6" type="ORF">U0R10_05285</name>
</gene>
<dbReference type="RefSeq" id="WP_377982902.1">
    <property type="nucleotide sequence ID" value="NZ_JBBKXZ010000001.1"/>
</dbReference>
<proteinExistence type="predicted"/>
<dbReference type="SUPFAM" id="SSF82171">
    <property type="entry name" value="DPP6 N-terminal domain-like"/>
    <property type="match status" value="1"/>
</dbReference>
<dbReference type="InterPro" id="IPR011659">
    <property type="entry name" value="WD40"/>
</dbReference>
<dbReference type="InterPro" id="IPR036737">
    <property type="entry name" value="OmpA-like_sf"/>
</dbReference>
<sequence length="398" mass="44830">MLAWLIPFVAFCMPLDSLPSPITELNLQRTQYFPHFNAASQNLYLTIRKAAKSDEELFVAHWNGRHFDAPAPIDAINRENNEGTPSLTKDGKTLYFSACEYPNSFGGCDLYESQRMGDSWTKPKNLGFLINSHEWEGQPHISSDGKQLYFSSDRLGGYGKRDIWVSEKDDQGRWNTPKNVGNLINSNEDEQGPYILANKSVFLFSSSKSGGKGGLDYYQTRYPIIAGESPEALQTLNTSSHDAGISLGPEIDSYFISRKSTEPERELDIARVYISPEIWLKAPVKRIQFDSLSFEAIQFANNAWNLTEPIPDCLAKLANYLQENPSQSIDIQGHTDDIGNASSNQILSEKRALAVKMYLIKLGIAADRIFTQGMGNTVPKEKLNRQMNRRIEIRLRSN</sequence>
<name>A0ABW6DAT6_9BACT</name>
<evidence type="ECO:0000256" key="4">
    <source>
        <dbReference type="PROSITE-ProRule" id="PRU00473"/>
    </source>
</evidence>
<dbReference type="Pfam" id="PF07676">
    <property type="entry name" value="PD40"/>
    <property type="match status" value="2"/>
</dbReference>
<evidence type="ECO:0000256" key="1">
    <source>
        <dbReference type="ARBA" id="ARBA00004442"/>
    </source>
</evidence>
<dbReference type="InterPro" id="IPR006664">
    <property type="entry name" value="OMP_bac"/>
</dbReference>
<evidence type="ECO:0000313" key="6">
    <source>
        <dbReference type="EMBL" id="MFD3394026.1"/>
    </source>
</evidence>
<protein>
    <submittedName>
        <fullName evidence="6">OmpA family protein</fullName>
    </submittedName>
</protein>
<dbReference type="EMBL" id="JBBKXZ010000001">
    <property type="protein sequence ID" value="MFD3394026.1"/>
    <property type="molecule type" value="Genomic_DNA"/>
</dbReference>
<dbReference type="PROSITE" id="PS51123">
    <property type="entry name" value="OMPA_2"/>
    <property type="match status" value="1"/>
</dbReference>
<dbReference type="Proteomes" id="UP001598138">
    <property type="component" value="Unassembled WGS sequence"/>
</dbReference>
<evidence type="ECO:0000256" key="3">
    <source>
        <dbReference type="ARBA" id="ARBA00023237"/>
    </source>
</evidence>
<dbReference type="PRINTS" id="PR01021">
    <property type="entry name" value="OMPADOMAIN"/>
</dbReference>
<comment type="subcellular location">
    <subcellularLocation>
        <location evidence="1">Cell outer membrane</location>
    </subcellularLocation>
</comment>
<dbReference type="Gene3D" id="3.30.1330.60">
    <property type="entry name" value="OmpA-like domain"/>
    <property type="match status" value="1"/>
</dbReference>
<dbReference type="Pfam" id="PF00691">
    <property type="entry name" value="OmpA"/>
    <property type="match status" value="1"/>
</dbReference>
<dbReference type="CDD" id="cd07185">
    <property type="entry name" value="OmpA_C-like"/>
    <property type="match status" value="1"/>
</dbReference>
<keyword evidence="3" id="KW-0998">Cell outer membrane</keyword>
<reference evidence="6 7" key="1">
    <citation type="submission" date="2024-03" db="EMBL/GenBank/DDBJ databases">
        <title>Aquirufa genome sequencing.</title>
        <authorList>
            <person name="Pitt A."/>
            <person name="Hahn M.W."/>
        </authorList>
    </citation>
    <scope>NUCLEOTIDE SEQUENCE [LARGE SCALE GENOMIC DNA]</scope>
    <source>
        <strain evidence="6 7">OSTEICH-129V</strain>
    </source>
</reference>
<keyword evidence="7" id="KW-1185">Reference proteome</keyword>
<accession>A0ABW6DAT6</accession>
<dbReference type="PANTHER" id="PTHR30329:SF21">
    <property type="entry name" value="LIPOPROTEIN YIAD-RELATED"/>
    <property type="match status" value="1"/>
</dbReference>
<evidence type="ECO:0000313" key="7">
    <source>
        <dbReference type="Proteomes" id="UP001598138"/>
    </source>
</evidence>
<evidence type="ECO:0000256" key="2">
    <source>
        <dbReference type="ARBA" id="ARBA00023136"/>
    </source>
</evidence>
<dbReference type="Gene3D" id="2.120.10.30">
    <property type="entry name" value="TolB, C-terminal domain"/>
    <property type="match status" value="1"/>
</dbReference>
<feature type="domain" description="OmpA-like" evidence="5">
    <location>
        <begin position="286"/>
        <end position="398"/>
    </location>
</feature>
<dbReference type="InterPro" id="IPR006665">
    <property type="entry name" value="OmpA-like"/>
</dbReference>
<dbReference type="InterPro" id="IPR011042">
    <property type="entry name" value="6-blade_b-propeller_TolB-like"/>
</dbReference>
<comment type="caution">
    <text evidence="6">The sequence shown here is derived from an EMBL/GenBank/DDBJ whole genome shotgun (WGS) entry which is preliminary data.</text>
</comment>
<keyword evidence="2 4" id="KW-0472">Membrane</keyword>
<organism evidence="6 7">
    <name type="scientific">Aquirufa avitistagni</name>
    <dbReference type="NCBI Taxonomy" id="3104728"/>
    <lineage>
        <taxon>Bacteria</taxon>
        <taxon>Pseudomonadati</taxon>
        <taxon>Bacteroidota</taxon>
        <taxon>Cytophagia</taxon>
        <taxon>Cytophagales</taxon>
        <taxon>Flectobacillaceae</taxon>
        <taxon>Aquirufa</taxon>
    </lineage>
</organism>